<dbReference type="Proteomes" id="UP000000305">
    <property type="component" value="Unassembled WGS sequence"/>
</dbReference>
<dbReference type="InParanoid" id="E9HQ76"/>
<keyword evidence="2" id="KW-1185">Reference proteome</keyword>
<dbReference type="KEGG" id="dpx:DAPPUDRAFT_263674"/>
<evidence type="ECO:0000313" key="1">
    <source>
        <dbReference type="EMBL" id="EFX66108.1"/>
    </source>
</evidence>
<protein>
    <submittedName>
        <fullName evidence="1">Uncharacterized protein</fullName>
    </submittedName>
</protein>
<reference evidence="1 2" key="1">
    <citation type="journal article" date="2011" name="Science">
        <title>The ecoresponsive genome of Daphnia pulex.</title>
        <authorList>
            <person name="Colbourne J.K."/>
            <person name="Pfrender M.E."/>
            <person name="Gilbert D."/>
            <person name="Thomas W.K."/>
            <person name="Tucker A."/>
            <person name="Oakley T.H."/>
            <person name="Tokishita S."/>
            <person name="Aerts A."/>
            <person name="Arnold G.J."/>
            <person name="Basu M.K."/>
            <person name="Bauer D.J."/>
            <person name="Caceres C.E."/>
            <person name="Carmel L."/>
            <person name="Casola C."/>
            <person name="Choi J.H."/>
            <person name="Detter J.C."/>
            <person name="Dong Q."/>
            <person name="Dusheyko S."/>
            <person name="Eads B.D."/>
            <person name="Frohlich T."/>
            <person name="Geiler-Samerotte K.A."/>
            <person name="Gerlach D."/>
            <person name="Hatcher P."/>
            <person name="Jogdeo S."/>
            <person name="Krijgsveld J."/>
            <person name="Kriventseva E.V."/>
            <person name="Kultz D."/>
            <person name="Laforsch C."/>
            <person name="Lindquist E."/>
            <person name="Lopez J."/>
            <person name="Manak J.R."/>
            <person name="Muller J."/>
            <person name="Pangilinan J."/>
            <person name="Patwardhan R.P."/>
            <person name="Pitluck S."/>
            <person name="Pritham E.J."/>
            <person name="Rechtsteiner A."/>
            <person name="Rho M."/>
            <person name="Rogozin I.B."/>
            <person name="Sakarya O."/>
            <person name="Salamov A."/>
            <person name="Schaack S."/>
            <person name="Shapiro H."/>
            <person name="Shiga Y."/>
            <person name="Skalitzky C."/>
            <person name="Smith Z."/>
            <person name="Souvorov A."/>
            <person name="Sung W."/>
            <person name="Tang Z."/>
            <person name="Tsuchiya D."/>
            <person name="Tu H."/>
            <person name="Vos H."/>
            <person name="Wang M."/>
            <person name="Wolf Y.I."/>
            <person name="Yamagata H."/>
            <person name="Yamada T."/>
            <person name="Ye Y."/>
            <person name="Shaw J.R."/>
            <person name="Andrews J."/>
            <person name="Crease T.J."/>
            <person name="Tang H."/>
            <person name="Lucas S.M."/>
            <person name="Robertson H.M."/>
            <person name="Bork P."/>
            <person name="Koonin E.V."/>
            <person name="Zdobnov E.M."/>
            <person name="Grigoriev I.V."/>
            <person name="Lynch M."/>
            <person name="Boore J.L."/>
        </authorList>
    </citation>
    <scope>NUCLEOTIDE SEQUENCE [LARGE SCALE GENOMIC DNA]</scope>
</reference>
<dbReference type="HOGENOM" id="CLU_2388445_0_0_1"/>
<dbReference type="EMBL" id="GL732716">
    <property type="protein sequence ID" value="EFX66108.1"/>
    <property type="molecule type" value="Genomic_DNA"/>
</dbReference>
<gene>
    <name evidence="1" type="ORF">DAPPUDRAFT_263674</name>
</gene>
<sequence>MAETPANRKAFIDSVLIFIKRINVYVMIKYSPLQIQKHKDVKEKPTYMKQYFYEGVPKLRKRNAKRETPKMRKSCAKRTKILGPFRGTKCRRAY</sequence>
<evidence type="ECO:0000313" key="2">
    <source>
        <dbReference type="Proteomes" id="UP000000305"/>
    </source>
</evidence>
<dbReference type="AlphaFoldDB" id="E9HQ76"/>
<proteinExistence type="predicted"/>
<name>E9HQ76_DAPPU</name>
<organism evidence="1 2">
    <name type="scientific">Daphnia pulex</name>
    <name type="common">Water flea</name>
    <dbReference type="NCBI Taxonomy" id="6669"/>
    <lineage>
        <taxon>Eukaryota</taxon>
        <taxon>Metazoa</taxon>
        <taxon>Ecdysozoa</taxon>
        <taxon>Arthropoda</taxon>
        <taxon>Crustacea</taxon>
        <taxon>Branchiopoda</taxon>
        <taxon>Diplostraca</taxon>
        <taxon>Cladocera</taxon>
        <taxon>Anomopoda</taxon>
        <taxon>Daphniidae</taxon>
        <taxon>Daphnia</taxon>
    </lineage>
</organism>
<accession>E9HQ76</accession>